<proteinExistence type="predicted"/>
<dbReference type="RefSeq" id="WP_094507374.1">
    <property type="nucleotide sequence ID" value="NZ_JBHEEK010000064.1"/>
</dbReference>
<dbReference type="GO" id="GO:0006313">
    <property type="term" value="P:DNA transposition"/>
    <property type="evidence" value="ECO:0007669"/>
    <property type="project" value="InterPro"/>
</dbReference>
<feature type="domain" description="Transposase IS4-like" evidence="1">
    <location>
        <begin position="111"/>
        <end position="262"/>
    </location>
</feature>
<dbReference type="PANTHER" id="PTHR30007:SF0">
    <property type="entry name" value="TRANSPOSASE"/>
    <property type="match status" value="1"/>
</dbReference>
<feature type="domain" description="Insertion element IS402-like" evidence="2">
    <location>
        <begin position="22"/>
        <end position="94"/>
    </location>
</feature>
<gene>
    <name evidence="3" type="ORF">CEV31_4221</name>
</gene>
<dbReference type="InterPro" id="IPR025161">
    <property type="entry name" value="IS402-like_dom"/>
</dbReference>
<organism evidence="3 4">
    <name type="scientific">Brucella thiophenivorans</name>
    <dbReference type="NCBI Taxonomy" id="571255"/>
    <lineage>
        <taxon>Bacteria</taxon>
        <taxon>Pseudomonadati</taxon>
        <taxon>Pseudomonadota</taxon>
        <taxon>Alphaproteobacteria</taxon>
        <taxon>Hyphomicrobiales</taxon>
        <taxon>Brucellaceae</taxon>
        <taxon>Brucella/Ochrobactrum group</taxon>
        <taxon>Brucella</taxon>
    </lineage>
</organism>
<dbReference type="Pfam" id="PF13340">
    <property type="entry name" value="DUF4096"/>
    <property type="match status" value="1"/>
</dbReference>
<dbReference type="EMBL" id="NNRJ01000022">
    <property type="protein sequence ID" value="OYR18382.1"/>
    <property type="molecule type" value="Genomic_DNA"/>
</dbReference>
<keyword evidence="4" id="KW-1185">Reference proteome</keyword>
<dbReference type="PANTHER" id="PTHR30007">
    <property type="entry name" value="PHP DOMAIN PROTEIN"/>
    <property type="match status" value="1"/>
</dbReference>
<dbReference type="InterPro" id="IPR002559">
    <property type="entry name" value="Transposase_11"/>
</dbReference>
<reference evidence="3 4" key="1">
    <citation type="submission" date="2017-07" db="EMBL/GenBank/DDBJ databases">
        <title>Phylogenetic study on the rhizospheric bacterium Ochrobactrum sp. A44.</title>
        <authorList>
            <person name="Krzyzanowska D.M."/>
            <person name="Ossowicki A."/>
            <person name="Rajewska M."/>
            <person name="Maciag T."/>
            <person name="Kaczynski Z."/>
            <person name="Czerwicka M."/>
            <person name="Jafra S."/>
        </authorList>
    </citation>
    <scope>NUCLEOTIDE SEQUENCE [LARGE SCALE GENOMIC DNA]</scope>
    <source>
        <strain evidence="3 4">DSM 7216</strain>
    </source>
</reference>
<dbReference type="OrthoDB" id="9798237at2"/>
<dbReference type="AlphaFoldDB" id="A0A256FU25"/>
<evidence type="ECO:0000259" key="1">
    <source>
        <dbReference type="Pfam" id="PF01609"/>
    </source>
</evidence>
<dbReference type="GO" id="GO:0004803">
    <property type="term" value="F:transposase activity"/>
    <property type="evidence" value="ECO:0007669"/>
    <property type="project" value="InterPro"/>
</dbReference>
<protein>
    <submittedName>
        <fullName evidence="3">Transposase DDE domain protein</fullName>
    </submittedName>
</protein>
<evidence type="ECO:0000313" key="4">
    <source>
        <dbReference type="Proteomes" id="UP000215590"/>
    </source>
</evidence>
<dbReference type="Proteomes" id="UP000215590">
    <property type="component" value="Unassembled WGS sequence"/>
</dbReference>
<sequence length="274" mass="31300">MTWTETARRQYERRNSRYASDLTDVEWSIIEPLMPASKHLGRPRKSDLREVVNALLYIASSGCTWRLLPTDFPPFSTVQKYFYRWRDEGTLSAINNTLVMTARELADKQPSPTAGVIDSQSVKTTESGGIRGFDAGKKINGRKRHIVVDTLGLMVGLVIHSAGIQDRDGAPDVLKTILKRWPWLRHIFADGGYAGPKLKGRLEKVGKFTLEIVKRSDHAEGFKILPRRWVVERTFAWLGRCRRLAKDFEKTIASSEAWIYIANIRFLTRRIARA</sequence>
<dbReference type="GO" id="GO:0003677">
    <property type="term" value="F:DNA binding"/>
    <property type="evidence" value="ECO:0007669"/>
    <property type="project" value="InterPro"/>
</dbReference>
<name>A0A256FU25_9HYPH</name>
<comment type="caution">
    <text evidence="3">The sequence shown here is derived from an EMBL/GenBank/DDBJ whole genome shotgun (WGS) entry which is preliminary data.</text>
</comment>
<dbReference type="Pfam" id="PF01609">
    <property type="entry name" value="DDE_Tnp_1"/>
    <property type="match status" value="1"/>
</dbReference>
<evidence type="ECO:0000313" key="3">
    <source>
        <dbReference type="EMBL" id="OYR18382.1"/>
    </source>
</evidence>
<dbReference type="NCBIfam" id="NF033580">
    <property type="entry name" value="transpos_IS5_3"/>
    <property type="match status" value="1"/>
</dbReference>
<accession>A0A256FU25</accession>
<evidence type="ECO:0000259" key="2">
    <source>
        <dbReference type="Pfam" id="PF13340"/>
    </source>
</evidence>